<keyword evidence="1" id="KW-1003">Cell membrane</keyword>
<keyword evidence="2" id="KW-0732">Signal</keyword>
<evidence type="ECO:0000256" key="5">
    <source>
        <dbReference type="ARBA" id="ARBA00023288"/>
    </source>
</evidence>
<dbReference type="RefSeq" id="WP_377942425.1">
    <property type="nucleotide sequence ID" value="NZ_JBHUCX010000020.1"/>
</dbReference>
<protein>
    <submittedName>
        <fullName evidence="6">ABC transporter substrate-binding protein</fullName>
    </submittedName>
</protein>
<dbReference type="Pfam" id="PF01547">
    <property type="entry name" value="SBP_bac_1"/>
    <property type="match status" value="1"/>
</dbReference>
<gene>
    <name evidence="6" type="ORF">ACFSB2_07550</name>
</gene>
<dbReference type="InterPro" id="IPR050490">
    <property type="entry name" value="Bact_solute-bd_prot1"/>
</dbReference>
<dbReference type="Proteomes" id="UP001597079">
    <property type="component" value="Unassembled WGS sequence"/>
</dbReference>
<sequence length="477" mass="52587">MKKKVVKVASSVGITLSISIATIGCASPSQSQSQSNQTVTITFWDRHPELQTILTQAVNGFEKKYPNIKVKFQEIPVTTETQQYQAAVSGNSLPDVFALSAYSLPQYVALNTLHSLNSIFPASVQKTYPAGTFTEGYSTMGDQVYMLPMYAPDHSGNMLYYNKDLLKKYGLGVPTTWNQLMTESETIYQKSGGKVYGLAEPMNNPGLLSEIASSISPAVDSNGFNDKTGQYEFDSPGYVQVMNFFKEMMTGHALDPDDVTTLSKPQARAALAAGQAAFEIDGDWGGELIQGLGFKDWGVAKLPTWNRKPYYWGYTGPTPEGLAINANTKHWQQASTFVKYLANYLYPLMANEGYDTAKIVKPSKPAFSQVSQILNDLESTSVALPNVYQRNSATINVMEQFDSSEPTQNIGTILQGYLTGQVKDVTSSLQKLTSQYNQLLAKSIQQSNGKVTEKDFQFPNWVPFKSYTNSDYTKLGS</sequence>
<keyword evidence="7" id="KW-1185">Reference proteome</keyword>
<evidence type="ECO:0000256" key="1">
    <source>
        <dbReference type="ARBA" id="ARBA00022475"/>
    </source>
</evidence>
<dbReference type="PROSITE" id="PS51257">
    <property type="entry name" value="PROKAR_LIPOPROTEIN"/>
    <property type="match status" value="1"/>
</dbReference>
<name>A0ABW4JDU4_9BACL</name>
<dbReference type="PANTHER" id="PTHR43649:SF33">
    <property type="entry name" value="POLYGALACTURONAN_RHAMNOGALACTURONAN-BINDING PROTEIN YTCQ"/>
    <property type="match status" value="1"/>
</dbReference>
<keyword evidence="5" id="KW-0449">Lipoprotein</keyword>
<dbReference type="PANTHER" id="PTHR43649">
    <property type="entry name" value="ARABINOSE-BINDING PROTEIN-RELATED"/>
    <property type="match status" value="1"/>
</dbReference>
<evidence type="ECO:0000313" key="6">
    <source>
        <dbReference type="EMBL" id="MFD1674561.1"/>
    </source>
</evidence>
<evidence type="ECO:0000313" key="7">
    <source>
        <dbReference type="Proteomes" id="UP001597079"/>
    </source>
</evidence>
<comment type="caution">
    <text evidence="6">The sequence shown here is derived from an EMBL/GenBank/DDBJ whole genome shotgun (WGS) entry which is preliminary data.</text>
</comment>
<dbReference type="SUPFAM" id="SSF53850">
    <property type="entry name" value="Periplasmic binding protein-like II"/>
    <property type="match status" value="1"/>
</dbReference>
<evidence type="ECO:0000256" key="3">
    <source>
        <dbReference type="ARBA" id="ARBA00023136"/>
    </source>
</evidence>
<dbReference type="EMBL" id="JBHUCX010000020">
    <property type="protein sequence ID" value="MFD1674561.1"/>
    <property type="molecule type" value="Genomic_DNA"/>
</dbReference>
<reference evidence="7" key="1">
    <citation type="journal article" date="2019" name="Int. J. Syst. Evol. Microbiol.">
        <title>The Global Catalogue of Microorganisms (GCM) 10K type strain sequencing project: providing services to taxonomists for standard genome sequencing and annotation.</title>
        <authorList>
            <consortium name="The Broad Institute Genomics Platform"/>
            <consortium name="The Broad Institute Genome Sequencing Center for Infectious Disease"/>
            <person name="Wu L."/>
            <person name="Ma J."/>
        </authorList>
    </citation>
    <scope>NUCLEOTIDE SEQUENCE [LARGE SCALE GENOMIC DNA]</scope>
    <source>
        <strain evidence="7">CGMCC 1.12286</strain>
    </source>
</reference>
<keyword evidence="4" id="KW-0564">Palmitate</keyword>
<dbReference type="Gene3D" id="3.40.190.10">
    <property type="entry name" value="Periplasmic binding protein-like II"/>
    <property type="match status" value="1"/>
</dbReference>
<evidence type="ECO:0000256" key="4">
    <source>
        <dbReference type="ARBA" id="ARBA00023139"/>
    </source>
</evidence>
<dbReference type="InterPro" id="IPR006059">
    <property type="entry name" value="SBP"/>
</dbReference>
<proteinExistence type="predicted"/>
<accession>A0ABW4JDU4</accession>
<organism evidence="6 7">
    <name type="scientific">Alicyclobacillus fodiniaquatilis</name>
    <dbReference type="NCBI Taxonomy" id="1661150"/>
    <lineage>
        <taxon>Bacteria</taxon>
        <taxon>Bacillati</taxon>
        <taxon>Bacillota</taxon>
        <taxon>Bacilli</taxon>
        <taxon>Bacillales</taxon>
        <taxon>Alicyclobacillaceae</taxon>
        <taxon>Alicyclobacillus</taxon>
    </lineage>
</organism>
<evidence type="ECO:0000256" key="2">
    <source>
        <dbReference type="ARBA" id="ARBA00022729"/>
    </source>
</evidence>
<keyword evidence="3" id="KW-0472">Membrane</keyword>